<evidence type="ECO:0000256" key="3">
    <source>
        <dbReference type="ARBA" id="ARBA00022801"/>
    </source>
</evidence>
<dbReference type="SUPFAM" id="SSF53927">
    <property type="entry name" value="Cytidine deaminase-like"/>
    <property type="match status" value="1"/>
</dbReference>
<dbReference type="Gene3D" id="3.40.140.10">
    <property type="entry name" value="Cytidine Deaminase, domain 2"/>
    <property type="match status" value="1"/>
</dbReference>
<comment type="similarity">
    <text evidence="1">Belongs to the cytidine and deoxycytidylate deaminase family.</text>
</comment>
<evidence type="ECO:0000313" key="6">
    <source>
        <dbReference type="EMBL" id="GEL98764.1"/>
    </source>
</evidence>
<dbReference type="FunFam" id="3.40.140.10:FF:000011">
    <property type="entry name" value="tRNA-specific adenosine deaminase"/>
    <property type="match status" value="1"/>
</dbReference>
<dbReference type="GO" id="GO:0006152">
    <property type="term" value="P:purine nucleoside catabolic process"/>
    <property type="evidence" value="ECO:0007669"/>
    <property type="project" value="TreeGrafter"/>
</dbReference>
<sequence length="157" mass="16643">MTPEDESWLSQAVALATANVADGGGPFGAIVVRAGVVIGAGQNRVTRDNDPTAHAEVLAIRAACRTIGTFSLEGSTVYTSCEPCPLCLAACLWARVDRVVFAADRTDAARAGFDDSVFYDLFASDPATWPMPVLGHRVPTASAPMDAWLARPTRVEY</sequence>
<dbReference type="GO" id="GO:0046872">
    <property type="term" value="F:metal ion binding"/>
    <property type="evidence" value="ECO:0007669"/>
    <property type="project" value="UniProtKB-KW"/>
</dbReference>
<evidence type="ECO:0000256" key="1">
    <source>
        <dbReference type="ARBA" id="ARBA00006576"/>
    </source>
</evidence>
<feature type="domain" description="CMP/dCMP-type deaminase" evidence="5">
    <location>
        <begin position="3"/>
        <end position="116"/>
    </location>
</feature>
<proteinExistence type="inferred from homology"/>
<evidence type="ECO:0000313" key="7">
    <source>
        <dbReference type="Proteomes" id="UP000321049"/>
    </source>
</evidence>
<dbReference type="EMBL" id="BJWH01000011">
    <property type="protein sequence ID" value="GEL98764.1"/>
    <property type="molecule type" value="Genomic_DNA"/>
</dbReference>
<dbReference type="RefSeq" id="WP_146846272.1">
    <property type="nucleotide sequence ID" value="NZ_BJWH01000011.1"/>
</dbReference>
<evidence type="ECO:0000259" key="5">
    <source>
        <dbReference type="PROSITE" id="PS51747"/>
    </source>
</evidence>
<accession>A0A511JLE9</accession>
<evidence type="ECO:0000256" key="4">
    <source>
        <dbReference type="ARBA" id="ARBA00022833"/>
    </source>
</evidence>
<dbReference type="OrthoDB" id="9802676at2"/>
<dbReference type="CDD" id="cd01285">
    <property type="entry name" value="nucleoside_deaminase"/>
    <property type="match status" value="1"/>
</dbReference>
<dbReference type="AlphaFoldDB" id="A0A511JLE9"/>
<dbReference type="InterPro" id="IPR002125">
    <property type="entry name" value="CMP_dCMP_dom"/>
</dbReference>
<organism evidence="6 7">
    <name type="scientific">Cellulomonas terrae</name>
    <dbReference type="NCBI Taxonomy" id="311234"/>
    <lineage>
        <taxon>Bacteria</taxon>
        <taxon>Bacillati</taxon>
        <taxon>Actinomycetota</taxon>
        <taxon>Actinomycetes</taxon>
        <taxon>Micrococcales</taxon>
        <taxon>Cellulomonadaceae</taxon>
        <taxon>Cellulomonas</taxon>
    </lineage>
</organism>
<dbReference type="Proteomes" id="UP000321049">
    <property type="component" value="Unassembled WGS sequence"/>
</dbReference>
<comment type="caution">
    <text evidence="6">The sequence shown here is derived from an EMBL/GenBank/DDBJ whole genome shotgun (WGS) entry which is preliminary data.</text>
</comment>
<keyword evidence="2" id="KW-0479">Metal-binding</keyword>
<keyword evidence="7" id="KW-1185">Reference proteome</keyword>
<dbReference type="Pfam" id="PF00383">
    <property type="entry name" value="dCMP_cyt_deam_1"/>
    <property type="match status" value="1"/>
</dbReference>
<name>A0A511JLE9_9CELL</name>
<protein>
    <submittedName>
        <fullName evidence="6">tRNA-specific adenosine deaminase</fullName>
    </submittedName>
</protein>
<dbReference type="InterPro" id="IPR016193">
    <property type="entry name" value="Cytidine_deaminase-like"/>
</dbReference>
<keyword evidence="3" id="KW-0378">Hydrolase</keyword>
<reference evidence="6 7" key="1">
    <citation type="submission" date="2019-07" db="EMBL/GenBank/DDBJ databases">
        <title>Whole genome shotgun sequence of Cellulomonas terrae NBRC 100819.</title>
        <authorList>
            <person name="Hosoyama A."/>
            <person name="Uohara A."/>
            <person name="Ohji S."/>
            <person name="Ichikawa N."/>
        </authorList>
    </citation>
    <scope>NUCLEOTIDE SEQUENCE [LARGE SCALE GENOMIC DNA]</scope>
    <source>
        <strain evidence="6 7">NBRC 100819</strain>
    </source>
</reference>
<dbReference type="GO" id="GO:0047974">
    <property type="term" value="F:guanosine deaminase activity"/>
    <property type="evidence" value="ECO:0007669"/>
    <property type="project" value="TreeGrafter"/>
</dbReference>
<gene>
    <name evidence="6" type="ORF">CTE05_23110</name>
</gene>
<dbReference type="PANTHER" id="PTHR11079:SF161">
    <property type="entry name" value="CMP_DCMP-TYPE DEAMINASE DOMAIN-CONTAINING PROTEIN"/>
    <property type="match status" value="1"/>
</dbReference>
<dbReference type="PROSITE" id="PS51747">
    <property type="entry name" value="CYT_DCMP_DEAMINASES_2"/>
    <property type="match status" value="1"/>
</dbReference>
<evidence type="ECO:0000256" key="2">
    <source>
        <dbReference type="ARBA" id="ARBA00022723"/>
    </source>
</evidence>
<keyword evidence="4" id="KW-0862">Zinc</keyword>
<dbReference type="PANTHER" id="PTHR11079">
    <property type="entry name" value="CYTOSINE DEAMINASE FAMILY MEMBER"/>
    <property type="match status" value="1"/>
</dbReference>